<protein>
    <recommendedName>
        <fullName evidence="1">DUF4185 domain-containing protein</fullName>
    </recommendedName>
</protein>
<dbReference type="Proteomes" id="UP001500571">
    <property type="component" value="Unassembled WGS sequence"/>
</dbReference>
<dbReference type="EMBL" id="BAAAPB010000002">
    <property type="protein sequence ID" value="GAA1964327.1"/>
    <property type="molecule type" value="Genomic_DNA"/>
</dbReference>
<accession>A0ABN2R686</accession>
<evidence type="ECO:0000313" key="2">
    <source>
        <dbReference type="EMBL" id="GAA1964327.1"/>
    </source>
</evidence>
<evidence type="ECO:0000313" key="3">
    <source>
        <dbReference type="Proteomes" id="UP001500571"/>
    </source>
</evidence>
<organism evidence="2 3">
    <name type="scientific">Nocardioides panacihumi</name>
    <dbReference type="NCBI Taxonomy" id="400774"/>
    <lineage>
        <taxon>Bacteria</taxon>
        <taxon>Bacillati</taxon>
        <taxon>Actinomycetota</taxon>
        <taxon>Actinomycetes</taxon>
        <taxon>Propionibacteriales</taxon>
        <taxon>Nocardioidaceae</taxon>
        <taxon>Nocardioides</taxon>
    </lineage>
</organism>
<comment type="caution">
    <text evidence="2">The sequence shown here is derived from an EMBL/GenBank/DDBJ whole genome shotgun (WGS) entry which is preliminary data.</text>
</comment>
<dbReference type="Pfam" id="PF13810">
    <property type="entry name" value="DUF4185"/>
    <property type="match status" value="1"/>
</dbReference>
<gene>
    <name evidence="2" type="ORF">GCM10009798_25630</name>
</gene>
<feature type="domain" description="DUF4185" evidence="1">
    <location>
        <begin position="175"/>
        <end position="308"/>
    </location>
</feature>
<dbReference type="InterPro" id="IPR025442">
    <property type="entry name" value="DUF4185"/>
</dbReference>
<evidence type="ECO:0000259" key="1">
    <source>
        <dbReference type="Pfam" id="PF13810"/>
    </source>
</evidence>
<sequence>MAGASQTRCLPTGRIETVAQLNRFVDTVRGGPDFAGGDVGASARLQDGRDLYVFGDTLRAAAGGTTQFVRNSMLVFAPGCAQVVLPAGRGALVPDRSDGVGYWPMSVARVERPGYDLVGVGLQRVHRVGSGAFDFEALGPAAAVFLVPRGGVPQLLGVRDLGPDSPDTTRPMWGAAALVEGEWVYLYGTARPQEATTGGFSLRVARVRVDDLLDTGRWRYWDGTRWRRDAATAKELLPPGEGVSQTLSVFGRDGRWYAVSKRGEFVGSDLVVWTATSPTGPFGGATVVAHIPSEAATGTLRYMPLAHPDLLPVPGTVVVGYSENNTDVARVIDDPRRYRPRFLRVPLPR</sequence>
<proteinExistence type="predicted"/>
<keyword evidence="3" id="KW-1185">Reference proteome</keyword>
<name>A0ABN2R686_9ACTN</name>
<reference evidence="2 3" key="1">
    <citation type="journal article" date="2019" name="Int. J. Syst. Evol. Microbiol.">
        <title>The Global Catalogue of Microorganisms (GCM) 10K type strain sequencing project: providing services to taxonomists for standard genome sequencing and annotation.</title>
        <authorList>
            <consortium name="The Broad Institute Genomics Platform"/>
            <consortium name="The Broad Institute Genome Sequencing Center for Infectious Disease"/>
            <person name="Wu L."/>
            <person name="Ma J."/>
        </authorList>
    </citation>
    <scope>NUCLEOTIDE SEQUENCE [LARGE SCALE GENOMIC DNA]</scope>
    <source>
        <strain evidence="2 3">JCM 15309</strain>
    </source>
</reference>